<accession>A0A6M3IX66</accession>
<dbReference type="Gene3D" id="2.30.130.30">
    <property type="entry name" value="Hypothetical protein"/>
    <property type="match status" value="1"/>
</dbReference>
<dbReference type="AlphaFoldDB" id="A0A6M3IX66"/>
<reference evidence="2" key="1">
    <citation type="submission" date="2020-03" db="EMBL/GenBank/DDBJ databases">
        <title>The deep terrestrial virosphere.</title>
        <authorList>
            <person name="Holmfeldt K."/>
            <person name="Nilsson E."/>
            <person name="Simone D."/>
            <person name="Lopez-Fernandez M."/>
            <person name="Wu X."/>
            <person name="de Brujin I."/>
            <person name="Lundin D."/>
            <person name="Andersson A."/>
            <person name="Bertilsson S."/>
            <person name="Dopson M."/>
        </authorList>
    </citation>
    <scope>NUCLEOTIDE SEQUENCE</scope>
    <source>
        <strain evidence="2">MM415B00820</strain>
    </source>
</reference>
<protein>
    <submittedName>
        <fullName evidence="2">Putative ASCH domain-containing protein</fullName>
    </submittedName>
</protein>
<proteinExistence type="predicted"/>
<feature type="domain" description="ASCH" evidence="1">
    <location>
        <begin position="10"/>
        <end position="133"/>
    </location>
</feature>
<dbReference type="SUPFAM" id="SSF88697">
    <property type="entry name" value="PUA domain-like"/>
    <property type="match status" value="1"/>
</dbReference>
<dbReference type="EMBL" id="MT141463">
    <property type="protein sequence ID" value="QJA62143.1"/>
    <property type="molecule type" value="Genomic_DNA"/>
</dbReference>
<evidence type="ECO:0000259" key="1">
    <source>
        <dbReference type="Pfam" id="PF04266"/>
    </source>
</evidence>
<name>A0A6M3IX66_9ZZZZ</name>
<organism evidence="2">
    <name type="scientific">viral metagenome</name>
    <dbReference type="NCBI Taxonomy" id="1070528"/>
    <lineage>
        <taxon>unclassified sequences</taxon>
        <taxon>metagenomes</taxon>
        <taxon>organismal metagenomes</taxon>
    </lineage>
</organism>
<evidence type="ECO:0000313" key="2">
    <source>
        <dbReference type="EMBL" id="QJA62143.1"/>
    </source>
</evidence>
<dbReference type="InterPro" id="IPR007374">
    <property type="entry name" value="ASCH_domain"/>
</dbReference>
<dbReference type="InterPro" id="IPR015947">
    <property type="entry name" value="PUA-like_sf"/>
</dbReference>
<sequence>MRIDIKIKAISLWEPWASLIRTGTKHYETRSWATSYRGPLLICAAKGGLKRQELTLLLRDKTFQNGLMPELKGNCLLMERGDEWLLQRLHFGKAVAIVELVNCIKTEDVRYLLSKEERIFGDYDPDRWAWKLKNIRDINPFPVKGKQGLFEVELPDA</sequence>
<dbReference type="Pfam" id="PF04266">
    <property type="entry name" value="ASCH"/>
    <property type="match status" value="1"/>
</dbReference>
<gene>
    <name evidence="2" type="ORF">MM415B00820_0005</name>
</gene>
<dbReference type="CDD" id="cd06554">
    <property type="entry name" value="ASCH_ASC-1_like"/>
    <property type="match status" value="1"/>
</dbReference>